<dbReference type="AlphaFoldDB" id="U6SR20"/>
<dbReference type="InterPro" id="IPR004843">
    <property type="entry name" value="Calcineurin-like_PHP"/>
</dbReference>
<keyword evidence="2" id="KW-0378">Hydrolase</keyword>
<protein>
    <submittedName>
        <fullName evidence="4">Phosphoesterase</fullName>
    </submittedName>
</protein>
<evidence type="ECO:0000313" key="5">
    <source>
        <dbReference type="Proteomes" id="UP000017170"/>
    </source>
</evidence>
<dbReference type="GO" id="GO:0009245">
    <property type="term" value="P:lipid A biosynthetic process"/>
    <property type="evidence" value="ECO:0007669"/>
    <property type="project" value="TreeGrafter"/>
</dbReference>
<dbReference type="Proteomes" id="UP000017170">
    <property type="component" value="Unassembled WGS sequence"/>
</dbReference>
<dbReference type="GO" id="GO:0016020">
    <property type="term" value="C:membrane"/>
    <property type="evidence" value="ECO:0007669"/>
    <property type="project" value="GOC"/>
</dbReference>
<dbReference type="PANTHER" id="PTHR31302:SF31">
    <property type="entry name" value="PHOSPHODIESTERASE YAEI"/>
    <property type="match status" value="1"/>
</dbReference>
<evidence type="ECO:0000259" key="3">
    <source>
        <dbReference type="Pfam" id="PF00149"/>
    </source>
</evidence>
<dbReference type="PANTHER" id="PTHR31302">
    <property type="entry name" value="TRANSMEMBRANE PROTEIN WITH METALLOPHOSPHOESTERASE DOMAIN-RELATED"/>
    <property type="match status" value="1"/>
</dbReference>
<evidence type="ECO:0000256" key="2">
    <source>
        <dbReference type="ARBA" id="ARBA00022801"/>
    </source>
</evidence>
<sequence>MTKRIIKRLTISILTALLILFFFQFQNNSITTTDIHIDSDKIPAEFHGYTIVQLSDLHNKSFGKGQRRLLDKVDESKPDLIVFTGDLIDSKNYDEEASLLLMQELVRRAPVYFVTGNHEWWAGTFSSLEEKLGDLGVIVMRNTAAEITQGTHSIQILGVDDPAISPHEEKEVLTRGIEQALSNAPDENAFTILLSHRPEWLTFYAAYPIDLVFSGHAHGGQVRLPFIGGLVAPNQGMLPNYTDGTYTLNETTMIVNRGLGNSIIPLRLFNRPEMIEVKLNSVKNE</sequence>
<dbReference type="Pfam" id="PF00149">
    <property type="entry name" value="Metallophos"/>
    <property type="match status" value="1"/>
</dbReference>
<dbReference type="GO" id="GO:0008758">
    <property type="term" value="F:UDP-2,3-diacylglucosamine hydrolase activity"/>
    <property type="evidence" value="ECO:0007669"/>
    <property type="project" value="TreeGrafter"/>
</dbReference>
<evidence type="ECO:0000256" key="1">
    <source>
        <dbReference type="ARBA" id="ARBA00022723"/>
    </source>
</evidence>
<gene>
    <name evidence="4" type="ORF">A33I_08820</name>
</gene>
<dbReference type="InterPro" id="IPR051158">
    <property type="entry name" value="Metallophosphoesterase_sf"/>
</dbReference>
<comment type="caution">
    <text evidence="4">The sequence shown here is derived from an EMBL/GenBank/DDBJ whole genome shotgun (WGS) entry which is preliminary data.</text>
</comment>
<dbReference type="SUPFAM" id="SSF56300">
    <property type="entry name" value="Metallo-dependent phosphatases"/>
    <property type="match status" value="1"/>
</dbReference>
<dbReference type="Gene3D" id="3.60.21.10">
    <property type="match status" value="1"/>
</dbReference>
<dbReference type="PATRIC" id="fig|1188261.3.peg.1157"/>
<evidence type="ECO:0000313" key="4">
    <source>
        <dbReference type="EMBL" id="ERN54063.1"/>
    </source>
</evidence>
<dbReference type="InterPro" id="IPR029052">
    <property type="entry name" value="Metallo-depent_PP-like"/>
</dbReference>
<dbReference type="CDD" id="cd07385">
    <property type="entry name" value="MPP_YkuE_C"/>
    <property type="match status" value="1"/>
</dbReference>
<keyword evidence="1" id="KW-0479">Metal-binding</keyword>
<dbReference type="RefSeq" id="WP_022627479.1">
    <property type="nucleotide sequence ID" value="NZ_ATAE01000009.1"/>
</dbReference>
<keyword evidence="5" id="KW-1185">Reference proteome</keyword>
<dbReference type="GO" id="GO:0046872">
    <property type="term" value="F:metal ion binding"/>
    <property type="evidence" value="ECO:0007669"/>
    <property type="project" value="UniProtKB-KW"/>
</dbReference>
<accession>U6SR20</accession>
<organism evidence="4 5">
    <name type="scientific">Alkalihalophilus marmarensis DSM 21297</name>
    <dbReference type="NCBI Taxonomy" id="1188261"/>
    <lineage>
        <taxon>Bacteria</taxon>
        <taxon>Bacillati</taxon>
        <taxon>Bacillota</taxon>
        <taxon>Bacilli</taxon>
        <taxon>Bacillales</taxon>
        <taxon>Bacillaceae</taxon>
        <taxon>Alkalihalophilus</taxon>
    </lineage>
</organism>
<proteinExistence type="predicted"/>
<reference evidence="4 5" key="1">
    <citation type="journal article" date="2013" name="Genome Announc.">
        <title>Genome Sequence of the Extreme Obligate Alkaliphile Bacillus marmarensis Strain DSM 21297.</title>
        <authorList>
            <person name="Wernick D.G."/>
            <person name="Choi K.Y."/>
            <person name="Tat C.A."/>
            <person name="Lafontaine Rivera J.G."/>
            <person name="Liao J.C."/>
        </authorList>
    </citation>
    <scope>NUCLEOTIDE SEQUENCE [LARGE SCALE GENOMIC DNA]</scope>
    <source>
        <strain evidence="4 5">DSM 21297</strain>
    </source>
</reference>
<dbReference type="EMBL" id="ATAE01000009">
    <property type="protein sequence ID" value="ERN54063.1"/>
    <property type="molecule type" value="Genomic_DNA"/>
</dbReference>
<name>U6SR20_9BACI</name>
<feature type="domain" description="Calcineurin-like phosphoesterase" evidence="3">
    <location>
        <begin position="50"/>
        <end position="219"/>
    </location>
</feature>